<comment type="caution">
    <text evidence="2">The sequence shown here is derived from an EMBL/GenBank/DDBJ whole genome shotgun (WGS) entry which is preliminary data.</text>
</comment>
<keyword evidence="1" id="KW-0812">Transmembrane</keyword>
<sequence length="116" mass="12928">MQRIHYYYAGLAGFFGLFLLLMAWPTLLAPPKHIPTALVLLVSAGPLLLPMRGLLNRDLKSCTWMSYLSLPYFVHGIIEAYVDPASRTYALAEVGFSLLLCFGAGLYVYKAEKIRG</sequence>
<dbReference type="Proteomes" id="UP000077628">
    <property type="component" value="Unassembled WGS sequence"/>
</dbReference>
<evidence type="ECO:0008006" key="4">
    <source>
        <dbReference type="Google" id="ProtNLM"/>
    </source>
</evidence>
<gene>
    <name evidence="2" type="ORF">A1355_20285</name>
</gene>
<protein>
    <recommendedName>
        <fullName evidence="4">DUF2069 domain-containing protein</fullName>
    </recommendedName>
</protein>
<dbReference type="EMBL" id="LUUK01000044">
    <property type="protein sequence ID" value="OAI24689.1"/>
    <property type="molecule type" value="Genomic_DNA"/>
</dbReference>
<feature type="transmembrane region" description="Helical" evidence="1">
    <location>
        <begin position="88"/>
        <end position="109"/>
    </location>
</feature>
<proteinExistence type="predicted"/>
<dbReference type="RefSeq" id="WP_064025311.1">
    <property type="nucleotide sequence ID" value="NZ_LUUK01000044.1"/>
</dbReference>
<dbReference type="STRING" id="702114.A1355_20285"/>
<evidence type="ECO:0000313" key="3">
    <source>
        <dbReference type="Proteomes" id="UP000077628"/>
    </source>
</evidence>
<dbReference type="OrthoDB" id="5569826at2"/>
<dbReference type="Pfam" id="PF09842">
    <property type="entry name" value="DUF2069"/>
    <property type="match status" value="1"/>
</dbReference>
<feature type="transmembrane region" description="Helical" evidence="1">
    <location>
        <begin position="7"/>
        <end position="27"/>
    </location>
</feature>
<evidence type="ECO:0000256" key="1">
    <source>
        <dbReference type="SAM" id="Phobius"/>
    </source>
</evidence>
<keyword evidence="1" id="KW-0472">Membrane</keyword>
<organism evidence="2 3">
    <name type="scientific">Methylomonas koyamae</name>
    <dbReference type="NCBI Taxonomy" id="702114"/>
    <lineage>
        <taxon>Bacteria</taxon>
        <taxon>Pseudomonadati</taxon>
        <taxon>Pseudomonadota</taxon>
        <taxon>Gammaproteobacteria</taxon>
        <taxon>Methylococcales</taxon>
        <taxon>Methylococcaceae</taxon>
        <taxon>Methylomonas</taxon>
    </lineage>
</organism>
<dbReference type="InterPro" id="IPR018643">
    <property type="entry name" value="DUF2069_membrane"/>
</dbReference>
<dbReference type="AlphaFoldDB" id="A0A177P5J4"/>
<keyword evidence="1" id="KW-1133">Transmembrane helix</keyword>
<feature type="transmembrane region" description="Helical" evidence="1">
    <location>
        <begin position="33"/>
        <end position="50"/>
    </location>
</feature>
<evidence type="ECO:0000313" key="2">
    <source>
        <dbReference type="EMBL" id="OAI24689.1"/>
    </source>
</evidence>
<keyword evidence="3" id="KW-1185">Reference proteome</keyword>
<accession>A0A177P5J4</accession>
<reference evidence="3" key="1">
    <citation type="submission" date="2016-03" db="EMBL/GenBank/DDBJ databases">
        <authorList>
            <person name="Heylen K."/>
            <person name="De Vos P."/>
            <person name="Vekeman B."/>
        </authorList>
    </citation>
    <scope>NUCLEOTIDE SEQUENCE [LARGE SCALE GENOMIC DNA]</scope>
    <source>
        <strain evidence="3">R-45383</strain>
    </source>
</reference>
<name>A0A177P5J4_9GAMM</name>
<feature type="transmembrane region" description="Helical" evidence="1">
    <location>
        <begin position="62"/>
        <end position="82"/>
    </location>
</feature>